<proteinExistence type="predicted"/>
<reference evidence="6" key="1">
    <citation type="submission" date="2015-12" db="EMBL/GenBank/DDBJ databases">
        <title>De novo transcriptome assembly of four potential Pierce s Disease insect vectors from Arizona vineyards.</title>
        <authorList>
            <person name="Tassone E.E."/>
        </authorList>
    </citation>
    <scope>NUCLEOTIDE SEQUENCE</scope>
</reference>
<dbReference type="InterPro" id="IPR036058">
    <property type="entry name" value="Kazal_dom_sf"/>
</dbReference>
<comment type="subcellular location">
    <subcellularLocation>
        <location evidence="1">Secreted</location>
    </subcellularLocation>
</comment>
<evidence type="ECO:0000256" key="3">
    <source>
        <dbReference type="ARBA" id="ARBA00023157"/>
    </source>
</evidence>
<dbReference type="GO" id="GO:0005576">
    <property type="term" value="C:extracellular region"/>
    <property type="evidence" value="ECO:0007669"/>
    <property type="project" value="UniProtKB-SubCell"/>
</dbReference>
<feature type="compositionally biased region" description="Low complexity" evidence="4">
    <location>
        <begin position="70"/>
        <end position="79"/>
    </location>
</feature>
<dbReference type="PROSITE" id="PS51465">
    <property type="entry name" value="KAZAL_2"/>
    <property type="match status" value="1"/>
</dbReference>
<feature type="region of interest" description="Disordered" evidence="4">
    <location>
        <begin position="47"/>
        <end position="79"/>
    </location>
</feature>
<feature type="non-terminal residue" evidence="6">
    <location>
        <position position="1"/>
    </location>
</feature>
<evidence type="ECO:0000259" key="5">
    <source>
        <dbReference type="PROSITE" id="PS51465"/>
    </source>
</evidence>
<dbReference type="PANTHER" id="PTHR21179">
    <property type="entry name" value="SERINE-TYPE ENDOPEPTIDASE INHIBITOR"/>
    <property type="match status" value="1"/>
</dbReference>
<dbReference type="SUPFAM" id="SSF100895">
    <property type="entry name" value="Kazal-type serine protease inhibitors"/>
    <property type="match status" value="1"/>
</dbReference>
<dbReference type="GO" id="GO:0004867">
    <property type="term" value="F:serine-type endopeptidase inhibitor activity"/>
    <property type="evidence" value="ECO:0007669"/>
    <property type="project" value="InterPro"/>
</dbReference>
<feature type="compositionally biased region" description="Low complexity" evidence="4">
    <location>
        <begin position="47"/>
        <end position="59"/>
    </location>
</feature>
<dbReference type="Pfam" id="PF00050">
    <property type="entry name" value="Kazal_1"/>
    <property type="match status" value="1"/>
</dbReference>
<dbReference type="AlphaFoldDB" id="A0A1B6DNA4"/>
<accession>A0A1B6DNA4</accession>
<gene>
    <name evidence="6" type="ORF">g.44673</name>
</gene>
<dbReference type="InterPro" id="IPR039932">
    <property type="entry name" value="Spink4-like"/>
</dbReference>
<sequence>FNRPNNQRPTRRTDMRVVFVFFVVYIFAEVFLPANTQAQNFDVTFNNGNNFNRPNNQRPTRPRPTPIPPGSSTSTTLTPVNPEVPVIISVKCNCPFTAQYNPVCGSNGQTYGNRQILNCAKACGDNVDFVMFGGCGQNRG</sequence>
<organism evidence="6">
    <name type="scientific">Clastoptera arizonana</name>
    <name type="common">Arizona spittle bug</name>
    <dbReference type="NCBI Taxonomy" id="38151"/>
    <lineage>
        <taxon>Eukaryota</taxon>
        <taxon>Metazoa</taxon>
        <taxon>Ecdysozoa</taxon>
        <taxon>Arthropoda</taxon>
        <taxon>Hexapoda</taxon>
        <taxon>Insecta</taxon>
        <taxon>Pterygota</taxon>
        <taxon>Neoptera</taxon>
        <taxon>Paraneoptera</taxon>
        <taxon>Hemiptera</taxon>
        <taxon>Auchenorrhyncha</taxon>
        <taxon>Cercopoidea</taxon>
        <taxon>Clastopteridae</taxon>
        <taxon>Clastoptera</taxon>
    </lineage>
</organism>
<protein>
    <recommendedName>
        <fullName evidence="5">Kazal-like domain-containing protein</fullName>
    </recommendedName>
</protein>
<feature type="domain" description="Kazal-like" evidence="5">
    <location>
        <begin position="86"/>
        <end position="137"/>
    </location>
</feature>
<dbReference type="CDD" id="cd00104">
    <property type="entry name" value="KAZAL_FS"/>
    <property type="match status" value="1"/>
</dbReference>
<dbReference type="InterPro" id="IPR002350">
    <property type="entry name" value="Kazal_dom"/>
</dbReference>
<dbReference type="Gene3D" id="3.30.60.30">
    <property type="match status" value="1"/>
</dbReference>
<evidence type="ECO:0000256" key="1">
    <source>
        <dbReference type="ARBA" id="ARBA00004613"/>
    </source>
</evidence>
<evidence type="ECO:0000256" key="2">
    <source>
        <dbReference type="ARBA" id="ARBA00022525"/>
    </source>
</evidence>
<dbReference type="PANTHER" id="PTHR21179:SF0">
    <property type="entry name" value="SERINE PROTEASE INHIBITOR KAZAL-TYPE 4"/>
    <property type="match status" value="1"/>
</dbReference>
<keyword evidence="2" id="KW-0964">Secreted</keyword>
<dbReference type="EMBL" id="GEDC01010153">
    <property type="protein sequence ID" value="JAS27145.1"/>
    <property type="molecule type" value="Transcribed_RNA"/>
</dbReference>
<name>A0A1B6DNA4_9HEMI</name>
<evidence type="ECO:0000313" key="6">
    <source>
        <dbReference type="EMBL" id="JAS27145.1"/>
    </source>
</evidence>
<evidence type="ECO:0000256" key="4">
    <source>
        <dbReference type="SAM" id="MobiDB-lite"/>
    </source>
</evidence>
<dbReference type="SMART" id="SM00280">
    <property type="entry name" value="KAZAL"/>
    <property type="match status" value="1"/>
</dbReference>
<keyword evidence="3" id="KW-1015">Disulfide bond</keyword>